<dbReference type="PANTHER" id="PTHR42070">
    <property type="entry name" value="FILAMENT ASSOCIATED PROTEIN, PUTATIVE (AFU_ORTHOLOGUE AFUA_8G06630)-RELATED"/>
    <property type="match status" value="1"/>
</dbReference>
<evidence type="ECO:0000313" key="3">
    <source>
        <dbReference type="Proteomes" id="UP000503462"/>
    </source>
</evidence>
<dbReference type="EMBL" id="CP051141">
    <property type="protein sequence ID" value="QIW98959.1"/>
    <property type="molecule type" value="Genomic_DNA"/>
</dbReference>
<gene>
    <name evidence="2" type="ORF">AMS68_004477</name>
</gene>
<keyword evidence="3" id="KW-1185">Reference proteome</keyword>
<dbReference type="CDD" id="cd14688">
    <property type="entry name" value="bZIP_YAP"/>
    <property type="match status" value="1"/>
</dbReference>
<dbReference type="OrthoDB" id="4505928at2759"/>
<sequence>MSSENIIEEQKAANLARIRDNQRRSRARKKEYITELEERYRACEQVGIEASAEMQAAARRVIEENRFLRTLLKQHGYTDPDIDRAIQEGTSSMPSVPNLEALFGQRKRPNTNYDSSSSSTGQMPHSAGSSSNPTPSMSAARHLQPTADPSQMSHLYNTPYANPAVNASMAGSSMAQPGLMYGGQSQWTAYATSGVVPSSSARMHQQYDGMPSIQSIKLEVGYGPQEEIDAQSTGTR</sequence>
<protein>
    <recommendedName>
        <fullName evidence="4">BZIP domain-containing protein</fullName>
    </recommendedName>
</protein>
<feature type="region of interest" description="Disordered" evidence="1">
    <location>
        <begin position="104"/>
        <end position="155"/>
    </location>
</feature>
<accession>A0A6H0XX01</accession>
<proteinExistence type="predicted"/>
<feature type="compositionally biased region" description="Polar residues" evidence="1">
    <location>
        <begin position="110"/>
        <end position="137"/>
    </location>
</feature>
<evidence type="ECO:0008006" key="4">
    <source>
        <dbReference type="Google" id="ProtNLM"/>
    </source>
</evidence>
<dbReference type="PANTHER" id="PTHR42070:SF1">
    <property type="entry name" value="FILAMENT ASSOCIATED PROTEIN, PUTATIVE (AFU_ORTHOLOGUE AFUA_8G06630)-RELATED"/>
    <property type="match status" value="1"/>
</dbReference>
<dbReference type="Proteomes" id="UP000503462">
    <property type="component" value="Chromosome 3"/>
</dbReference>
<evidence type="ECO:0000256" key="1">
    <source>
        <dbReference type="SAM" id="MobiDB-lite"/>
    </source>
</evidence>
<organism evidence="2 3">
    <name type="scientific">Peltaster fructicola</name>
    <dbReference type="NCBI Taxonomy" id="286661"/>
    <lineage>
        <taxon>Eukaryota</taxon>
        <taxon>Fungi</taxon>
        <taxon>Dikarya</taxon>
        <taxon>Ascomycota</taxon>
        <taxon>Pezizomycotina</taxon>
        <taxon>Dothideomycetes</taxon>
        <taxon>Dothideomycetes incertae sedis</taxon>
        <taxon>Peltaster</taxon>
    </lineage>
</organism>
<reference evidence="2 3" key="1">
    <citation type="journal article" date="2016" name="Sci. Rep.">
        <title>Peltaster fructicola genome reveals evolution from an invasive phytopathogen to an ectophytic parasite.</title>
        <authorList>
            <person name="Xu C."/>
            <person name="Chen H."/>
            <person name="Gleason M.L."/>
            <person name="Xu J.R."/>
            <person name="Liu H."/>
            <person name="Zhang R."/>
            <person name="Sun G."/>
        </authorList>
    </citation>
    <scope>NUCLEOTIDE SEQUENCE [LARGE SCALE GENOMIC DNA]</scope>
    <source>
        <strain evidence="2 3">LNHT1506</strain>
    </source>
</reference>
<dbReference type="AlphaFoldDB" id="A0A6H0XX01"/>
<name>A0A6H0XX01_9PEZI</name>
<evidence type="ECO:0000313" key="2">
    <source>
        <dbReference type="EMBL" id="QIW98959.1"/>
    </source>
</evidence>